<dbReference type="Proteomes" id="UP001152747">
    <property type="component" value="Unassembled WGS sequence"/>
</dbReference>
<protein>
    <recommendedName>
        <fullName evidence="3">PH domain-containing protein</fullName>
    </recommendedName>
</protein>
<dbReference type="InterPro" id="IPR012966">
    <property type="entry name" value="AHD"/>
</dbReference>
<dbReference type="Pfam" id="PF08174">
    <property type="entry name" value="Anillin"/>
    <property type="match status" value="1"/>
</dbReference>
<dbReference type="InterPro" id="IPR037840">
    <property type="entry name" value="PH_Anillin"/>
</dbReference>
<feature type="domain" description="PH" evidence="3">
    <location>
        <begin position="701"/>
        <end position="831"/>
    </location>
</feature>
<dbReference type="GO" id="GO:0005826">
    <property type="term" value="C:actomyosin contractile ring"/>
    <property type="evidence" value="ECO:0007669"/>
    <property type="project" value="TreeGrafter"/>
</dbReference>
<dbReference type="InterPro" id="IPR001849">
    <property type="entry name" value="PH_domain"/>
</dbReference>
<dbReference type="InterPro" id="IPR011993">
    <property type="entry name" value="PH-like_dom_sf"/>
</dbReference>
<dbReference type="GO" id="GO:0031106">
    <property type="term" value="P:septin ring organization"/>
    <property type="evidence" value="ECO:0007669"/>
    <property type="project" value="TreeGrafter"/>
</dbReference>
<dbReference type="PANTHER" id="PTHR21538:SF11">
    <property type="entry name" value="ANILLIN-LIKE PROTEIN 1"/>
    <property type="match status" value="1"/>
</dbReference>
<feature type="region of interest" description="Disordered" evidence="2">
    <location>
        <begin position="153"/>
        <end position="173"/>
    </location>
</feature>
<dbReference type="SUPFAM" id="SSF50729">
    <property type="entry name" value="PH domain-like"/>
    <property type="match status" value="1"/>
</dbReference>
<evidence type="ECO:0000259" key="3">
    <source>
        <dbReference type="PROSITE" id="PS50003"/>
    </source>
</evidence>
<dbReference type="EMBL" id="CANHGI010000004">
    <property type="protein sequence ID" value="CAI5448551.1"/>
    <property type="molecule type" value="Genomic_DNA"/>
</dbReference>
<evidence type="ECO:0000313" key="4">
    <source>
        <dbReference type="EMBL" id="CAI5448551.1"/>
    </source>
</evidence>
<dbReference type="OrthoDB" id="5915976at2759"/>
<dbReference type="InterPro" id="IPR051364">
    <property type="entry name" value="Cytokinesis/Rho-signaling"/>
</dbReference>
<feature type="coiled-coil region" evidence="1">
    <location>
        <begin position="439"/>
        <end position="470"/>
    </location>
</feature>
<accession>A0A9P1IP15</accession>
<feature type="region of interest" description="Disordered" evidence="2">
    <location>
        <begin position="272"/>
        <end position="319"/>
    </location>
</feature>
<dbReference type="GO" id="GO:0000281">
    <property type="term" value="P:mitotic cytokinesis"/>
    <property type="evidence" value="ECO:0007669"/>
    <property type="project" value="TreeGrafter"/>
</dbReference>
<dbReference type="AlphaFoldDB" id="A0A9P1IP15"/>
<evidence type="ECO:0000256" key="2">
    <source>
        <dbReference type="SAM" id="MobiDB-lite"/>
    </source>
</evidence>
<keyword evidence="1" id="KW-0175">Coiled coil</keyword>
<dbReference type="SMART" id="SM00233">
    <property type="entry name" value="PH"/>
    <property type="match status" value="1"/>
</dbReference>
<feature type="compositionally biased region" description="Polar residues" evidence="2">
    <location>
        <begin position="156"/>
        <end position="168"/>
    </location>
</feature>
<dbReference type="PROSITE" id="PS50003">
    <property type="entry name" value="PH_DOMAIN"/>
    <property type="match status" value="1"/>
</dbReference>
<dbReference type="CDD" id="cd01263">
    <property type="entry name" value="PH_anillin"/>
    <property type="match status" value="1"/>
</dbReference>
<dbReference type="PANTHER" id="PTHR21538">
    <property type="entry name" value="ANILLIN/RHOTEKIN RTKN"/>
    <property type="match status" value="1"/>
</dbReference>
<feature type="region of interest" description="Disordered" evidence="2">
    <location>
        <begin position="1"/>
        <end position="39"/>
    </location>
</feature>
<dbReference type="Gene3D" id="2.30.29.30">
    <property type="entry name" value="Pleckstrin-homology domain (PH domain)/Phosphotyrosine-binding domain (PTB)"/>
    <property type="match status" value="1"/>
</dbReference>
<reference evidence="4" key="1">
    <citation type="submission" date="2022-11" db="EMBL/GenBank/DDBJ databases">
        <authorList>
            <person name="Kikuchi T."/>
        </authorList>
    </citation>
    <scope>NUCLEOTIDE SEQUENCE</scope>
    <source>
        <strain evidence="4">PS1010</strain>
    </source>
</reference>
<dbReference type="GO" id="GO:0000915">
    <property type="term" value="P:actomyosin contractile ring assembly"/>
    <property type="evidence" value="ECO:0007669"/>
    <property type="project" value="TreeGrafter"/>
</dbReference>
<feature type="compositionally biased region" description="Polar residues" evidence="2">
    <location>
        <begin position="272"/>
        <end position="289"/>
    </location>
</feature>
<evidence type="ECO:0000256" key="1">
    <source>
        <dbReference type="SAM" id="Coils"/>
    </source>
</evidence>
<feature type="compositionally biased region" description="Acidic residues" evidence="2">
    <location>
        <begin position="290"/>
        <end position="309"/>
    </location>
</feature>
<name>A0A9P1IP15_9PELO</name>
<keyword evidence="5" id="KW-1185">Reference proteome</keyword>
<gene>
    <name evidence="4" type="ORF">CAMP_LOCUS11188</name>
</gene>
<sequence length="845" mass="95292">MERPPLVTSTKQNIEPSEPEEASPIKSEPQVTRPPSARKARFSALAADLQEFEYDCHTIQNKPKEAYMRGRSARLSIGETRPSVLCTPAGNAAIQKLQHQKSSTSISFSPEKNDVTSSTMLGGSAGMMDLTISSIDCSNITLKSKDLQESKKKVFSPTNFTPKSTSSPKDLEMSPAKLAALEKSTAKTIKFQFEQKLKNQENVVIPMPKQFVKLPVKSNPKPEVYKENSKKVDLIIGNMKSLKNRWELSSSTGTPIHPDAPEEELLAAANRMKNTSSHRSVTSNKSTSQNEEESVASESEPPIEDEVFDTEPRDLSTPSDASRIIDQAFEFMKYGTPSPCRPSPLAVRICRDSPLARNNEIIEEEDIPMGSDEEEDEETKAHGDFLEKTQEKEEYNLPYSVSFYRKIQKERTNLDVSSTINRANSPEEEEDERTLSPVFKNLARDQEDVKSKIEAEKERLKSAIKVEEEHISQSKRALALCRETRAFNGSREEIEMQRALLTAVEKQKALFGELNRLENDGLRIIDGPLGDFSVVQLSVTIAKEYIIRNATNSKKSAELYYFIALLKYGEQVKVSQIATSESALMQNGGVMDFTMPLTLSKIPPNFEATLEIYGQKSLRESLTHEDKYNLKGSKSKNKGNSMMVPPAFSLSVTETNFNLIKQLSFKIDCPGKQKFQISDKIYPLDGWIIVKVRRRVCELVNFELDGFLSMYQRTSEGLGNWTRYWCVLSAGEMKFWKHPEDENVKERLVSIDLATCLDLNGASTVSDICPYPNSFYIDVWVPKEEDEKSNEDSIKTGRMTTDDIEPLRVMLAADTQLNLENWLTAINHSSRQLCTWRNPIPLKNL</sequence>
<comment type="caution">
    <text evidence="4">The sequence shown here is derived from an EMBL/GenBank/DDBJ whole genome shotgun (WGS) entry which is preliminary data.</text>
</comment>
<evidence type="ECO:0000313" key="5">
    <source>
        <dbReference type="Proteomes" id="UP001152747"/>
    </source>
</evidence>
<organism evidence="4 5">
    <name type="scientific">Caenorhabditis angaria</name>
    <dbReference type="NCBI Taxonomy" id="860376"/>
    <lineage>
        <taxon>Eukaryota</taxon>
        <taxon>Metazoa</taxon>
        <taxon>Ecdysozoa</taxon>
        <taxon>Nematoda</taxon>
        <taxon>Chromadorea</taxon>
        <taxon>Rhabditida</taxon>
        <taxon>Rhabditina</taxon>
        <taxon>Rhabditomorpha</taxon>
        <taxon>Rhabditoidea</taxon>
        <taxon>Rhabditidae</taxon>
        <taxon>Peloderinae</taxon>
        <taxon>Caenorhabditis</taxon>
    </lineage>
</organism>
<dbReference type="Pfam" id="PF00169">
    <property type="entry name" value="PH"/>
    <property type="match status" value="1"/>
</dbReference>
<proteinExistence type="predicted"/>